<evidence type="ECO:0000313" key="2">
    <source>
        <dbReference type="EMBL" id="KAF2643605.1"/>
    </source>
</evidence>
<sequence>MAFGLLIGGLATLLRVFLLSDRRNLGRGIRCRVGGRKTSELLLSGFGIGSFDRILRECVVILYCRVVGGKH</sequence>
<organism evidence="2 3">
    <name type="scientific">Massarina eburnea CBS 473.64</name>
    <dbReference type="NCBI Taxonomy" id="1395130"/>
    <lineage>
        <taxon>Eukaryota</taxon>
        <taxon>Fungi</taxon>
        <taxon>Dikarya</taxon>
        <taxon>Ascomycota</taxon>
        <taxon>Pezizomycotina</taxon>
        <taxon>Dothideomycetes</taxon>
        <taxon>Pleosporomycetidae</taxon>
        <taxon>Pleosporales</taxon>
        <taxon>Massarineae</taxon>
        <taxon>Massarinaceae</taxon>
        <taxon>Massarina</taxon>
    </lineage>
</organism>
<dbReference type="AlphaFoldDB" id="A0A6A6S7H2"/>
<dbReference type="Proteomes" id="UP000799753">
    <property type="component" value="Unassembled WGS sequence"/>
</dbReference>
<proteinExistence type="predicted"/>
<dbReference type="EMBL" id="MU006780">
    <property type="protein sequence ID" value="KAF2643605.1"/>
    <property type="molecule type" value="Genomic_DNA"/>
</dbReference>
<feature type="signal peptide" evidence="1">
    <location>
        <begin position="1"/>
        <end position="28"/>
    </location>
</feature>
<reference evidence="2" key="1">
    <citation type="journal article" date="2020" name="Stud. Mycol.">
        <title>101 Dothideomycetes genomes: a test case for predicting lifestyles and emergence of pathogens.</title>
        <authorList>
            <person name="Haridas S."/>
            <person name="Albert R."/>
            <person name="Binder M."/>
            <person name="Bloem J."/>
            <person name="Labutti K."/>
            <person name="Salamov A."/>
            <person name="Andreopoulos B."/>
            <person name="Baker S."/>
            <person name="Barry K."/>
            <person name="Bills G."/>
            <person name="Bluhm B."/>
            <person name="Cannon C."/>
            <person name="Castanera R."/>
            <person name="Culley D."/>
            <person name="Daum C."/>
            <person name="Ezra D."/>
            <person name="Gonzalez J."/>
            <person name="Henrissat B."/>
            <person name="Kuo A."/>
            <person name="Liang C."/>
            <person name="Lipzen A."/>
            <person name="Lutzoni F."/>
            <person name="Magnuson J."/>
            <person name="Mondo S."/>
            <person name="Nolan M."/>
            <person name="Ohm R."/>
            <person name="Pangilinan J."/>
            <person name="Park H.-J."/>
            <person name="Ramirez L."/>
            <person name="Alfaro M."/>
            <person name="Sun H."/>
            <person name="Tritt A."/>
            <person name="Yoshinaga Y."/>
            <person name="Zwiers L.-H."/>
            <person name="Turgeon B."/>
            <person name="Goodwin S."/>
            <person name="Spatafora J."/>
            <person name="Crous P."/>
            <person name="Grigoriev I."/>
        </authorList>
    </citation>
    <scope>NUCLEOTIDE SEQUENCE</scope>
    <source>
        <strain evidence="2">CBS 473.64</strain>
    </source>
</reference>
<protein>
    <recommendedName>
        <fullName evidence="4">Secreted protein</fullName>
    </recommendedName>
</protein>
<keyword evidence="3" id="KW-1185">Reference proteome</keyword>
<name>A0A6A6S7H2_9PLEO</name>
<evidence type="ECO:0000313" key="3">
    <source>
        <dbReference type="Proteomes" id="UP000799753"/>
    </source>
</evidence>
<feature type="chain" id="PRO_5025426198" description="Secreted protein" evidence="1">
    <location>
        <begin position="29"/>
        <end position="71"/>
    </location>
</feature>
<keyword evidence="1" id="KW-0732">Signal</keyword>
<evidence type="ECO:0000256" key="1">
    <source>
        <dbReference type="SAM" id="SignalP"/>
    </source>
</evidence>
<accession>A0A6A6S7H2</accession>
<evidence type="ECO:0008006" key="4">
    <source>
        <dbReference type="Google" id="ProtNLM"/>
    </source>
</evidence>
<gene>
    <name evidence="2" type="ORF">P280DRAFT_256967</name>
</gene>